<evidence type="ECO:0000259" key="2">
    <source>
        <dbReference type="PROSITE" id="PS50846"/>
    </source>
</evidence>
<protein>
    <recommendedName>
        <fullName evidence="2">HMA domain-containing protein</fullName>
    </recommendedName>
</protein>
<dbReference type="Proteomes" id="UP001153076">
    <property type="component" value="Unassembled WGS sequence"/>
</dbReference>
<dbReference type="PROSITE" id="PS50846">
    <property type="entry name" value="HMA_2"/>
    <property type="match status" value="1"/>
</dbReference>
<accession>A0A9Q1KNS7</accession>
<reference evidence="3" key="1">
    <citation type="submission" date="2022-04" db="EMBL/GenBank/DDBJ databases">
        <title>Carnegiea gigantea Genome sequencing and assembly v2.</title>
        <authorList>
            <person name="Copetti D."/>
            <person name="Sanderson M.J."/>
            <person name="Burquez A."/>
            <person name="Wojciechowski M.F."/>
        </authorList>
    </citation>
    <scope>NUCLEOTIDE SEQUENCE</scope>
    <source>
        <strain evidence="3">SGP5-SGP5p</strain>
        <tissue evidence="3">Aerial part</tissue>
    </source>
</reference>
<dbReference type="InterPro" id="IPR036163">
    <property type="entry name" value="HMA_dom_sf"/>
</dbReference>
<keyword evidence="4" id="KW-1185">Reference proteome</keyword>
<dbReference type="CDD" id="cd00371">
    <property type="entry name" value="HMA"/>
    <property type="match status" value="1"/>
</dbReference>
<gene>
    <name evidence="3" type="ORF">Cgig2_028832</name>
</gene>
<dbReference type="Pfam" id="PF00403">
    <property type="entry name" value="HMA"/>
    <property type="match status" value="1"/>
</dbReference>
<evidence type="ECO:0000313" key="3">
    <source>
        <dbReference type="EMBL" id="KAJ8447956.1"/>
    </source>
</evidence>
<dbReference type="GO" id="GO:0046872">
    <property type="term" value="F:metal ion binding"/>
    <property type="evidence" value="ECO:0007669"/>
    <property type="project" value="UniProtKB-KW"/>
</dbReference>
<dbReference type="PANTHER" id="PTHR22814">
    <property type="entry name" value="COPPER TRANSPORT PROTEIN ATOX1-RELATED"/>
    <property type="match status" value="1"/>
</dbReference>
<dbReference type="PANTHER" id="PTHR22814:SF360">
    <property type="entry name" value="HEAVY METAL-ASSOCIATED ISOPRENYLATED PLANT PROTEIN 20-LIKE ISOFORM X1"/>
    <property type="match status" value="1"/>
</dbReference>
<dbReference type="SUPFAM" id="SSF55008">
    <property type="entry name" value="HMA, heavy metal-associated domain"/>
    <property type="match status" value="1"/>
</dbReference>
<comment type="caution">
    <text evidence="3">The sequence shown here is derived from an EMBL/GenBank/DDBJ whole genome shotgun (WGS) entry which is preliminary data.</text>
</comment>
<dbReference type="EMBL" id="JAKOGI010000033">
    <property type="protein sequence ID" value="KAJ8447956.1"/>
    <property type="molecule type" value="Genomic_DNA"/>
</dbReference>
<dbReference type="AlphaFoldDB" id="A0A9Q1KNS7"/>
<proteinExistence type="predicted"/>
<dbReference type="OrthoDB" id="689350at2759"/>
<evidence type="ECO:0000256" key="1">
    <source>
        <dbReference type="ARBA" id="ARBA00022723"/>
    </source>
</evidence>
<organism evidence="3 4">
    <name type="scientific">Carnegiea gigantea</name>
    <dbReference type="NCBI Taxonomy" id="171969"/>
    <lineage>
        <taxon>Eukaryota</taxon>
        <taxon>Viridiplantae</taxon>
        <taxon>Streptophyta</taxon>
        <taxon>Embryophyta</taxon>
        <taxon>Tracheophyta</taxon>
        <taxon>Spermatophyta</taxon>
        <taxon>Magnoliopsida</taxon>
        <taxon>eudicotyledons</taxon>
        <taxon>Gunneridae</taxon>
        <taxon>Pentapetalae</taxon>
        <taxon>Caryophyllales</taxon>
        <taxon>Cactineae</taxon>
        <taxon>Cactaceae</taxon>
        <taxon>Cactoideae</taxon>
        <taxon>Echinocereeae</taxon>
        <taxon>Carnegiea</taxon>
    </lineage>
</organism>
<dbReference type="InterPro" id="IPR006121">
    <property type="entry name" value="HMA_dom"/>
</dbReference>
<feature type="domain" description="HMA" evidence="2">
    <location>
        <begin position="20"/>
        <end position="83"/>
    </location>
</feature>
<sequence length="161" mass="18399">MDVVSLGGNFIEHRTPSEMDVIVELRVRIDCVGCENKVKKALLKLDGVDDVEIDMEMQKATVTGWAKEEKILKTIQKIGIRVEPWIMPYDARFHDFNHFYEQHESFIYTSNRSSHSKSNGNIIHEIAHPYDYQPPSIDGSEVNHATLTMFNDDNPSGCSIM</sequence>
<dbReference type="Gene3D" id="3.30.70.100">
    <property type="match status" value="1"/>
</dbReference>
<evidence type="ECO:0000313" key="4">
    <source>
        <dbReference type="Proteomes" id="UP001153076"/>
    </source>
</evidence>
<name>A0A9Q1KNS7_9CARY</name>
<keyword evidence="1" id="KW-0479">Metal-binding</keyword>